<gene>
    <name evidence="1" type="ORF">DPF_0557</name>
</gene>
<dbReference type="OrthoDB" id="5432773at2"/>
<comment type="caution">
    <text evidence="1">The sequence shown here is derived from an EMBL/GenBank/DDBJ whole genome shotgun (WGS) entry which is preliminary data.</text>
</comment>
<dbReference type="AlphaFoldDB" id="A0A194AEV2"/>
<evidence type="ECO:0008006" key="3">
    <source>
        <dbReference type="Google" id="ProtNLM"/>
    </source>
</evidence>
<evidence type="ECO:0000313" key="1">
    <source>
        <dbReference type="EMBL" id="GAU07858.1"/>
    </source>
</evidence>
<protein>
    <recommendedName>
        <fullName evidence="3">Zinc finger/thioredoxin putative domain-containing protein</fullName>
    </recommendedName>
</protein>
<evidence type="ECO:0000313" key="2">
    <source>
        <dbReference type="Proteomes" id="UP000095200"/>
    </source>
</evidence>
<dbReference type="EMBL" id="BDFE01000008">
    <property type="protein sequence ID" value="GAU07858.1"/>
    <property type="molecule type" value="Genomic_DNA"/>
</dbReference>
<reference evidence="2" key="1">
    <citation type="submission" date="2016-06" db="EMBL/GenBank/DDBJ databases">
        <title>Draft genome sequence of Desulfoplanes formicivorans strain Pf12B.</title>
        <authorList>
            <person name="Watanabe M."/>
            <person name="Kojima H."/>
            <person name="Fukui M."/>
        </authorList>
    </citation>
    <scope>NUCLEOTIDE SEQUENCE [LARGE SCALE GENOMIC DNA]</scope>
    <source>
        <strain evidence="2">Pf12B</strain>
    </source>
</reference>
<organism evidence="1 2">
    <name type="scientific">Desulfoplanes formicivorans</name>
    <dbReference type="NCBI Taxonomy" id="1592317"/>
    <lineage>
        <taxon>Bacteria</taxon>
        <taxon>Pseudomonadati</taxon>
        <taxon>Thermodesulfobacteriota</taxon>
        <taxon>Desulfovibrionia</taxon>
        <taxon>Desulfovibrionales</taxon>
        <taxon>Desulfoplanaceae</taxon>
        <taxon>Desulfoplanes</taxon>
    </lineage>
</organism>
<keyword evidence="2" id="KW-1185">Reference proteome</keyword>
<accession>A0A194AEV2</accession>
<name>A0A194AEV2_9BACT</name>
<dbReference type="RefSeq" id="WP_069857362.1">
    <property type="nucleotide sequence ID" value="NZ_BDFE01000008.1"/>
</dbReference>
<proteinExistence type="predicted"/>
<sequence>MDVQCSSCSKVITIPKEKVPDGPFSFVCPYCRDRVQVDPFLTDNGQGELSSVEPDAIHPGTKAALIFVADEDWRRGARNFFAGKGYYCVLPETSAIARLKLKLQHHDVILVQEGDDSEPLWEVIHAWRGLERRQRNVIMLGEGVDSLRSDQAFVRGVNACLALRDGDRKEDLLASCLKEHELLLLPWRLAREMESSD</sequence>
<dbReference type="Proteomes" id="UP000095200">
    <property type="component" value="Unassembled WGS sequence"/>
</dbReference>
<dbReference type="STRING" id="1592317.DPF_0557"/>